<proteinExistence type="predicted"/>
<dbReference type="PANTHER" id="PTHR44324:SF4">
    <property type="entry name" value="WD40 REPEAT DOMAIN 95"/>
    <property type="match status" value="1"/>
</dbReference>
<dbReference type="InterPro" id="IPR051242">
    <property type="entry name" value="WD-EF-hand_domain"/>
</dbReference>
<dbReference type="OrthoDB" id="75172at2759"/>
<evidence type="ECO:0000256" key="1">
    <source>
        <dbReference type="ARBA" id="ARBA00022737"/>
    </source>
</evidence>
<evidence type="ECO:0000256" key="2">
    <source>
        <dbReference type="ARBA" id="ARBA00022837"/>
    </source>
</evidence>
<feature type="compositionally biased region" description="Polar residues" evidence="4">
    <location>
        <begin position="1585"/>
        <end position="1597"/>
    </location>
</feature>
<dbReference type="Gene3D" id="1.10.238.10">
    <property type="entry name" value="EF-hand"/>
    <property type="match status" value="1"/>
</dbReference>
<evidence type="ECO:0000256" key="3">
    <source>
        <dbReference type="PROSITE-ProRule" id="PRU00221"/>
    </source>
</evidence>
<feature type="compositionally biased region" description="Basic residues" evidence="4">
    <location>
        <begin position="116"/>
        <end position="125"/>
    </location>
</feature>
<dbReference type="GO" id="GO:0005509">
    <property type="term" value="F:calcium ion binding"/>
    <property type="evidence" value="ECO:0007669"/>
    <property type="project" value="InterPro"/>
</dbReference>
<name>A0A6A5BKA7_NAEFO</name>
<feature type="compositionally biased region" description="Low complexity" evidence="4">
    <location>
        <begin position="1482"/>
        <end position="1491"/>
    </location>
</feature>
<dbReference type="InterPro" id="IPR036322">
    <property type="entry name" value="WD40_repeat_dom_sf"/>
</dbReference>
<dbReference type="OMA" id="HDELCIC"/>
<keyword evidence="3" id="KW-0853">WD repeat</keyword>
<comment type="caution">
    <text evidence="6">The sequence shown here is derived from an EMBL/GenBank/DDBJ whole genome shotgun (WGS) entry which is preliminary data.</text>
</comment>
<feature type="region of interest" description="Disordered" evidence="4">
    <location>
        <begin position="1171"/>
        <end position="1192"/>
    </location>
</feature>
<keyword evidence="2" id="KW-0106">Calcium</keyword>
<dbReference type="VEuPathDB" id="AmoebaDB:NF0090150"/>
<dbReference type="Pfam" id="PF00400">
    <property type="entry name" value="WD40"/>
    <property type="match status" value="3"/>
</dbReference>
<organism evidence="6 7">
    <name type="scientific">Naegleria fowleri</name>
    <name type="common">Brain eating amoeba</name>
    <dbReference type="NCBI Taxonomy" id="5763"/>
    <lineage>
        <taxon>Eukaryota</taxon>
        <taxon>Discoba</taxon>
        <taxon>Heterolobosea</taxon>
        <taxon>Tetramitia</taxon>
        <taxon>Eutetramitia</taxon>
        <taxon>Vahlkampfiidae</taxon>
        <taxon>Naegleria</taxon>
    </lineage>
</organism>
<dbReference type="InterPro" id="IPR001680">
    <property type="entry name" value="WD40_rpt"/>
</dbReference>
<dbReference type="PROSITE" id="PS50222">
    <property type="entry name" value="EF_HAND_2"/>
    <property type="match status" value="1"/>
</dbReference>
<dbReference type="Proteomes" id="UP000444721">
    <property type="component" value="Unassembled WGS sequence"/>
</dbReference>
<dbReference type="VEuPathDB" id="AmoebaDB:NfTy_077050"/>
<feature type="domain" description="EF-hand" evidence="5">
    <location>
        <begin position="243"/>
        <end position="278"/>
    </location>
</feature>
<dbReference type="SUPFAM" id="SSF47473">
    <property type="entry name" value="EF-hand"/>
    <property type="match status" value="1"/>
</dbReference>
<gene>
    <name evidence="6" type="ORF">FDP41_006265</name>
</gene>
<dbReference type="InterPro" id="IPR018247">
    <property type="entry name" value="EF_Hand_1_Ca_BS"/>
</dbReference>
<dbReference type="InterPro" id="IPR015943">
    <property type="entry name" value="WD40/YVTN_repeat-like_dom_sf"/>
</dbReference>
<feature type="compositionally biased region" description="Gly residues" evidence="4">
    <location>
        <begin position="1299"/>
        <end position="1311"/>
    </location>
</feature>
<feature type="compositionally biased region" description="Acidic residues" evidence="4">
    <location>
        <begin position="96"/>
        <end position="107"/>
    </location>
</feature>
<keyword evidence="1" id="KW-0677">Repeat</keyword>
<sequence>MKRATSRLSIPFLPTLGSHNHIVNSLTTREKIVKLDKEEEEEPKIKVDDSDFELISTQPAKFVKAIDDEVTQALSSLAPSPVLGHSASTTPSPVEEHEEDPSSDESSEEKAEYGKKKSQKKRNFKKSATDQSMISKFSHVHDKVKAIASIQLAGKMRRKELNQKVKLLSEAIKSSAQNAGMTTRDLEYEKYLREKVEVTPIEDEIDQKIKLEDIRLLFENSTEDGLTETQFIDGMSRLLGEGRAKDELKALFARIDANANGKIDWNEFSTYVLLGYEGAKKMKQNLDDKLFVHQTFPDVNTKNMYHKGRIVKILHDEKRNRYYTAGTDGLVKSWFCDNFLYDRNIYYTPDSVISDIEYLSVHDELCICTIDRVVNFYDLDTLTVKRAFKGKYQHSRGIEKRYGQPYESSRRSASSSIHTSGGGIGGIQSGIHSGSTSSSIHEKSLTSWMDGTPPFSNASSNNLVQMYNESFNGPNQRLTSSLPNLVKKGREVIEIVMPDHLKDPNPVIETLYPLPPHIKIHKQIEELKNELFTKPFGLKDTIPVTILEDFIDAPTCMTDFSKYCLERQSKQESDSKLPLLVLPQDNYVGKPKQGMEVFNPCHVMFGMDSGYVQLYDCSAPIGRSPDCIRPERKWKLHDSWVSKIIYAPSIDCIMTSSFDATICVTNFGDTKRGRLLHGHTKEIYSMDWCEKYKLLASCSRDKEVRLWNPFISNPLVTLIGHEKPIVDVKFNLEDRQIITLDTGKTIKVWDMRNYKLLQTVHDASNSKNPCSTMLYNPKKSSIITASNKLKMFPMKRTLTDFAKDFKGHRTPIIACLYNETLKQLITCDESLVCVWDVTTGKLIFKFLIPNKISTAILDVMKRRLIVSSHNGEVSLWNYINGQKLMVCFSPPLADQLVDYTESLPNNTSTTTNAAAAAALYNSNVATPLTRYSSNSSPATFSEHFRTKNKLHTISSLDYKGLGFVYKENRGIKTIVAGGNNKKLVFWNDSDDKDAILEEHAMCSQPFARDINVVRCYGDYIAIGLDNGVIFTLDDQNGEIKGSTNYISIPELRYDNFYKEPPKNYTGKQVESQRNYLPQPTQHSSIEDLLFLPKKDGLLLSSRANGIISFWEISKNSIRHLYSFKTTPQNEFITCLSSSASNETLVMGDSRGFIFVYDLSCIPKLSGQSHERVSSSMSHSSRDSDTRSNISKGSSKIGEIEKRHVRLVKTFKAHTESVSSIAYISPNNLIASCGADCTAVLFDLYGIPIGFFGQRLEWKLGLTFTYGRQDFAQFQHVINLDLDLYKVNEEDEEGNILSTRGGGRGGGGGGGERSCESSCSMSSSSSSSTNNNNGGTTATAINSGNPTAIGVASSPSSSHSPPPLPSRLSLHHQNTLSHHLGTTTTTSSSSSNNNSQPPTVNNHMNGIATTNTTTTTTTTTNTSSTNTTTTTTTQTRSTNPNSTTTSLKSTSPPPIVSKSPTAVSTSIGMMTQPVIVVVESSSQSSLPKIKSSNPAGSPSPQLEKHHVRFSESPSPIPSSSSNPSHPASSPLTSNVVPSNNTNSPNPKKSVTSSLLKPNSLNSNTNTSTPTNISGNSGGDCVGGVSASPNTTSSLPQQHETCHQENITNITTNNNSNNNNSNMTLSNHQTLSQHRHVSVATRYQKLRDLESKVAEMIDKTFKEQGISEGTTPRDQNEAAEMANRENNKVLEERKAIEKFQKTLLWSQAHENNWVDRVRSLIDVDDDDFEKHMDEFMISYKKQSREQQISVNYLLQPVTNNSNNNNHSNNIVSSSTIVVEPTHSIQAPHPQTKPPPLPLDKLPLIHHSSQLSKAHSSLTTSSHINNNTNDHHTEMTRAKSEQSDRFDKDFEKKMSSLFSSLELTLKEVDKLLI</sequence>
<evidence type="ECO:0000313" key="7">
    <source>
        <dbReference type="Proteomes" id="UP000444721"/>
    </source>
</evidence>
<dbReference type="SMART" id="SM00320">
    <property type="entry name" value="WD40"/>
    <property type="match status" value="10"/>
</dbReference>
<evidence type="ECO:0000313" key="6">
    <source>
        <dbReference type="EMBL" id="KAF0974791.1"/>
    </source>
</evidence>
<dbReference type="VEuPathDB" id="AmoebaDB:NF0090160"/>
<dbReference type="RefSeq" id="XP_044559504.1">
    <property type="nucleotide sequence ID" value="XM_044709881.1"/>
</dbReference>
<dbReference type="Gene3D" id="2.130.10.10">
    <property type="entry name" value="YVTN repeat-like/Quinoprotein amine dehydrogenase"/>
    <property type="match status" value="4"/>
</dbReference>
<feature type="region of interest" description="Disordered" evidence="4">
    <location>
        <begin position="77"/>
        <end position="128"/>
    </location>
</feature>
<dbReference type="PROSITE" id="PS00018">
    <property type="entry name" value="EF_HAND_1"/>
    <property type="match status" value="1"/>
</dbReference>
<dbReference type="EMBL" id="VFQX01000051">
    <property type="protein sequence ID" value="KAF0974791.1"/>
    <property type="molecule type" value="Genomic_DNA"/>
</dbReference>
<dbReference type="VEuPathDB" id="AmoebaDB:FDP41_006265"/>
<feature type="compositionally biased region" description="Polar residues" evidence="4">
    <location>
        <begin position="1621"/>
        <end position="1630"/>
    </location>
</feature>
<feature type="compositionally biased region" description="Low complexity" evidence="4">
    <location>
        <begin position="1604"/>
        <end position="1620"/>
    </location>
</feature>
<evidence type="ECO:0000256" key="4">
    <source>
        <dbReference type="SAM" id="MobiDB-lite"/>
    </source>
</evidence>
<feature type="compositionally biased region" description="Low complexity" evidence="4">
    <location>
        <begin position="1381"/>
        <end position="1394"/>
    </location>
</feature>
<feature type="compositionally biased region" description="Polar residues" evidence="4">
    <location>
        <begin position="1395"/>
        <end position="1407"/>
    </location>
</feature>
<dbReference type="PROSITE" id="PS50082">
    <property type="entry name" value="WD_REPEATS_2"/>
    <property type="match status" value="2"/>
</dbReference>
<feature type="compositionally biased region" description="Polar residues" evidence="4">
    <location>
        <begin position="1808"/>
        <end position="1825"/>
    </location>
</feature>
<dbReference type="SUPFAM" id="SSF50978">
    <property type="entry name" value="WD40 repeat-like"/>
    <property type="match status" value="3"/>
</dbReference>
<feature type="compositionally biased region" description="Low complexity" evidence="4">
    <location>
        <begin position="1509"/>
        <end position="1573"/>
    </location>
</feature>
<dbReference type="PROSITE" id="PS50294">
    <property type="entry name" value="WD_REPEATS_REGION"/>
    <property type="match status" value="2"/>
</dbReference>
<protein>
    <recommendedName>
        <fullName evidence="5">EF-hand domain-containing protein</fullName>
    </recommendedName>
</protein>
<dbReference type="InterPro" id="IPR011992">
    <property type="entry name" value="EF-hand-dom_pair"/>
</dbReference>
<feature type="region of interest" description="Disordered" evidence="4">
    <location>
        <begin position="1482"/>
        <end position="1636"/>
    </location>
</feature>
<feature type="region of interest" description="Disordered" evidence="4">
    <location>
        <begin position="1808"/>
        <end position="1842"/>
    </location>
</feature>
<feature type="compositionally biased region" description="Low complexity" evidence="4">
    <location>
        <begin position="1408"/>
        <end position="1449"/>
    </location>
</feature>
<reference evidence="6 7" key="1">
    <citation type="journal article" date="2019" name="Sci. Rep.">
        <title>Nanopore sequencing improves the draft genome of the human pathogenic amoeba Naegleria fowleri.</title>
        <authorList>
            <person name="Liechti N."/>
            <person name="Schurch N."/>
            <person name="Bruggmann R."/>
            <person name="Wittwer M."/>
        </authorList>
    </citation>
    <scope>NUCLEOTIDE SEQUENCE [LARGE SCALE GENOMIC DNA]</scope>
    <source>
        <strain evidence="6 7">ATCC 30894</strain>
    </source>
</reference>
<dbReference type="PANTHER" id="PTHR44324">
    <property type="entry name" value="WD40 REPEAT DOMAIN 95"/>
    <property type="match status" value="1"/>
</dbReference>
<feature type="region of interest" description="Disordered" evidence="4">
    <location>
        <begin position="399"/>
        <end position="421"/>
    </location>
</feature>
<feature type="compositionally biased region" description="Low complexity" evidence="4">
    <location>
        <begin position="1315"/>
        <end position="1344"/>
    </location>
</feature>
<feature type="repeat" description="WD" evidence="3">
    <location>
        <begin position="718"/>
        <end position="759"/>
    </location>
</feature>
<keyword evidence="7" id="KW-1185">Reference proteome</keyword>
<feature type="compositionally biased region" description="Basic and acidic residues" evidence="4">
    <location>
        <begin position="1826"/>
        <end position="1842"/>
    </location>
</feature>
<dbReference type="InterPro" id="IPR002048">
    <property type="entry name" value="EF_hand_dom"/>
</dbReference>
<dbReference type="GeneID" id="68113483"/>
<evidence type="ECO:0000259" key="5">
    <source>
        <dbReference type="PROSITE" id="PS50222"/>
    </source>
</evidence>
<feature type="region of interest" description="Disordered" evidence="4">
    <location>
        <begin position="1292"/>
        <end position="1462"/>
    </location>
</feature>
<feature type="repeat" description="WD" evidence="3">
    <location>
        <begin position="676"/>
        <end position="708"/>
    </location>
</feature>
<accession>A0A6A5BKA7</accession>